<dbReference type="Proteomes" id="UP000799772">
    <property type="component" value="Unassembled WGS sequence"/>
</dbReference>
<keyword evidence="2" id="KW-1185">Reference proteome</keyword>
<dbReference type="EMBL" id="ML978122">
    <property type="protein sequence ID" value="KAF2102907.1"/>
    <property type="molecule type" value="Genomic_DNA"/>
</dbReference>
<organism evidence="1 2">
    <name type="scientific">Rhizodiscina lignyota</name>
    <dbReference type="NCBI Taxonomy" id="1504668"/>
    <lineage>
        <taxon>Eukaryota</taxon>
        <taxon>Fungi</taxon>
        <taxon>Dikarya</taxon>
        <taxon>Ascomycota</taxon>
        <taxon>Pezizomycotina</taxon>
        <taxon>Dothideomycetes</taxon>
        <taxon>Pleosporomycetidae</taxon>
        <taxon>Aulographales</taxon>
        <taxon>Rhizodiscinaceae</taxon>
        <taxon>Rhizodiscina</taxon>
    </lineage>
</organism>
<proteinExistence type="predicted"/>
<gene>
    <name evidence="1" type="ORF">NA57DRAFT_71891</name>
</gene>
<evidence type="ECO:0000313" key="1">
    <source>
        <dbReference type="EMBL" id="KAF2102907.1"/>
    </source>
</evidence>
<name>A0A9P4IN75_9PEZI</name>
<dbReference type="AlphaFoldDB" id="A0A9P4IN75"/>
<evidence type="ECO:0000313" key="2">
    <source>
        <dbReference type="Proteomes" id="UP000799772"/>
    </source>
</evidence>
<sequence length="109" mass="12504">MADFGDVVLGVLQDTIVQYINDHQIHDQFYEYMCITYVIPFLDASMATWMLDITCRMLFDKPSVQKWECYLLAGGIVALAMRLGRWVNRTFAVWLEDGALDILGFGAEQ</sequence>
<comment type="caution">
    <text evidence="1">The sequence shown here is derived from an EMBL/GenBank/DDBJ whole genome shotgun (WGS) entry which is preliminary data.</text>
</comment>
<accession>A0A9P4IN75</accession>
<reference evidence="1" key="1">
    <citation type="journal article" date="2020" name="Stud. Mycol.">
        <title>101 Dothideomycetes genomes: a test case for predicting lifestyles and emergence of pathogens.</title>
        <authorList>
            <person name="Haridas S."/>
            <person name="Albert R."/>
            <person name="Binder M."/>
            <person name="Bloem J."/>
            <person name="Labutti K."/>
            <person name="Salamov A."/>
            <person name="Andreopoulos B."/>
            <person name="Baker S."/>
            <person name="Barry K."/>
            <person name="Bills G."/>
            <person name="Bluhm B."/>
            <person name="Cannon C."/>
            <person name="Castanera R."/>
            <person name="Culley D."/>
            <person name="Daum C."/>
            <person name="Ezra D."/>
            <person name="Gonzalez J."/>
            <person name="Henrissat B."/>
            <person name="Kuo A."/>
            <person name="Liang C."/>
            <person name="Lipzen A."/>
            <person name="Lutzoni F."/>
            <person name="Magnuson J."/>
            <person name="Mondo S."/>
            <person name="Nolan M."/>
            <person name="Ohm R."/>
            <person name="Pangilinan J."/>
            <person name="Park H.-J."/>
            <person name="Ramirez L."/>
            <person name="Alfaro M."/>
            <person name="Sun H."/>
            <person name="Tritt A."/>
            <person name="Yoshinaga Y."/>
            <person name="Zwiers L.-H."/>
            <person name="Turgeon B."/>
            <person name="Goodwin S."/>
            <person name="Spatafora J."/>
            <person name="Crous P."/>
            <person name="Grigoriev I."/>
        </authorList>
    </citation>
    <scope>NUCLEOTIDE SEQUENCE</scope>
    <source>
        <strain evidence="1">CBS 133067</strain>
    </source>
</reference>
<protein>
    <submittedName>
        <fullName evidence="1">Uncharacterized protein</fullName>
    </submittedName>
</protein>